<protein>
    <submittedName>
        <fullName evidence="1">Uncharacterized protein</fullName>
    </submittedName>
</protein>
<organism evidence="1">
    <name type="scientific">marine sediment metagenome</name>
    <dbReference type="NCBI Taxonomy" id="412755"/>
    <lineage>
        <taxon>unclassified sequences</taxon>
        <taxon>metagenomes</taxon>
        <taxon>ecological metagenomes</taxon>
    </lineage>
</organism>
<comment type="caution">
    <text evidence="1">The sequence shown here is derived from an EMBL/GenBank/DDBJ whole genome shotgun (WGS) entry which is preliminary data.</text>
</comment>
<dbReference type="EMBL" id="LAZR01000524">
    <property type="protein sequence ID" value="KKN65442.1"/>
    <property type="molecule type" value="Genomic_DNA"/>
</dbReference>
<dbReference type="AlphaFoldDB" id="A0A0F9SSE3"/>
<reference evidence="1" key="1">
    <citation type="journal article" date="2015" name="Nature">
        <title>Complex archaea that bridge the gap between prokaryotes and eukaryotes.</title>
        <authorList>
            <person name="Spang A."/>
            <person name="Saw J.H."/>
            <person name="Jorgensen S.L."/>
            <person name="Zaremba-Niedzwiedzka K."/>
            <person name="Martijn J."/>
            <person name="Lind A.E."/>
            <person name="van Eijk R."/>
            <person name="Schleper C."/>
            <person name="Guy L."/>
            <person name="Ettema T.J."/>
        </authorList>
    </citation>
    <scope>NUCLEOTIDE SEQUENCE</scope>
</reference>
<evidence type="ECO:0000313" key="1">
    <source>
        <dbReference type="EMBL" id="KKN65442.1"/>
    </source>
</evidence>
<accession>A0A0F9SSE3</accession>
<sequence>MPEKYKIQLPLETNAPIPMALVYNRDRNRMGEIPITKEIRDLFPPGVVKIFIEGSFNPKDGTLDVKVIHPDPNAFDW</sequence>
<gene>
    <name evidence="1" type="ORF">LCGC14_0481620</name>
</gene>
<name>A0A0F9SSE3_9ZZZZ</name>
<proteinExistence type="predicted"/>